<evidence type="ECO:0000256" key="7">
    <source>
        <dbReference type="ARBA" id="ARBA00023136"/>
    </source>
</evidence>
<feature type="transmembrane region" description="Helical" evidence="8">
    <location>
        <begin position="83"/>
        <end position="105"/>
    </location>
</feature>
<evidence type="ECO:0000256" key="4">
    <source>
        <dbReference type="ARBA" id="ARBA00022544"/>
    </source>
</evidence>
<feature type="transmembrane region" description="Helical" evidence="8">
    <location>
        <begin position="261"/>
        <end position="280"/>
    </location>
</feature>
<dbReference type="Gene3D" id="1.20.1740.10">
    <property type="entry name" value="Amino acid/polyamine transporter I"/>
    <property type="match status" value="1"/>
</dbReference>
<dbReference type="PANTHER" id="PTHR34975">
    <property type="entry name" value="SPORE GERMINATION PROTEIN A2"/>
    <property type="match status" value="1"/>
</dbReference>
<dbReference type="Proteomes" id="UP001564657">
    <property type="component" value="Unassembled WGS sequence"/>
</dbReference>
<organism evidence="9 10">
    <name type="scientific">Clostridium moutaii</name>
    <dbReference type="NCBI Taxonomy" id="3240932"/>
    <lineage>
        <taxon>Bacteria</taxon>
        <taxon>Bacillati</taxon>
        <taxon>Bacillota</taxon>
        <taxon>Clostridia</taxon>
        <taxon>Eubacteriales</taxon>
        <taxon>Clostridiaceae</taxon>
        <taxon>Clostridium</taxon>
    </lineage>
</organism>
<gene>
    <name evidence="9" type="ORF">AB8U03_11610</name>
</gene>
<comment type="caution">
    <text evidence="9">The sequence shown here is derived from an EMBL/GenBank/DDBJ whole genome shotgun (WGS) entry which is preliminary data.</text>
</comment>
<feature type="transmembrane region" description="Helical" evidence="8">
    <location>
        <begin position="190"/>
        <end position="208"/>
    </location>
</feature>
<feature type="transmembrane region" description="Helical" evidence="8">
    <location>
        <begin position="220"/>
        <end position="241"/>
    </location>
</feature>
<keyword evidence="4" id="KW-0309">Germination</keyword>
<evidence type="ECO:0000256" key="1">
    <source>
        <dbReference type="ARBA" id="ARBA00004141"/>
    </source>
</evidence>
<evidence type="ECO:0000256" key="5">
    <source>
        <dbReference type="ARBA" id="ARBA00022692"/>
    </source>
</evidence>
<evidence type="ECO:0000313" key="10">
    <source>
        <dbReference type="Proteomes" id="UP001564657"/>
    </source>
</evidence>
<name>A0ABV4BRG9_9CLOT</name>
<keyword evidence="10" id="KW-1185">Reference proteome</keyword>
<sequence>MNKVGNNVITPLQVTFLLIGSMIGIGILSLPNDLINIAKQDAWISAVIGGVYPLYIVIIASLLCKRYPEKNILSLSRKCFGKFFGNVLNLIFLLYFVLFATAVAIEISMVLETLVVSFLSTLKILIALFFLAAYTSIKGLKVLARVNELMFLYTVLLSLILTTALSKGTYLNICPILGSGVLNIIRASKHSAFAYGGVEIILLIYPYITDKTRIMRVSLLGVMITAIIYCWSTFVTIYYLGIDIIPKTQWSVSMVPKTIEIPVINNFSFIFIILWSTIICKTISNSYFATAFILKDFFNNIGIKKIIYAIYPLMIYLSLQYRNSIIRQGFLSYIIPKYTLFNIAYITSIILIVCMKKDN</sequence>
<feature type="transmembrane region" description="Helical" evidence="8">
    <location>
        <begin position="12"/>
        <end position="30"/>
    </location>
</feature>
<feature type="transmembrane region" description="Helical" evidence="8">
    <location>
        <begin position="331"/>
        <end position="354"/>
    </location>
</feature>
<feature type="transmembrane region" description="Helical" evidence="8">
    <location>
        <begin position="117"/>
        <end position="137"/>
    </location>
</feature>
<comment type="similarity">
    <text evidence="2">Belongs to the amino acid-polyamine-organocation (APC) superfamily. Spore germination protein (SGP) (TC 2.A.3.9) family.</text>
</comment>
<dbReference type="EMBL" id="JBGEWD010000010">
    <property type="protein sequence ID" value="MEY8000832.1"/>
    <property type="molecule type" value="Genomic_DNA"/>
</dbReference>
<protein>
    <submittedName>
        <fullName evidence="9">GerAB/ArcD/ProY family transporter</fullName>
    </submittedName>
</protein>
<dbReference type="NCBIfam" id="TIGR00912">
    <property type="entry name" value="2A0309"/>
    <property type="match status" value="1"/>
</dbReference>
<evidence type="ECO:0000256" key="8">
    <source>
        <dbReference type="SAM" id="Phobius"/>
    </source>
</evidence>
<dbReference type="PANTHER" id="PTHR34975:SF2">
    <property type="entry name" value="SPORE GERMINATION PROTEIN A2"/>
    <property type="match status" value="1"/>
</dbReference>
<reference evidence="9 10" key="1">
    <citation type="submission" date="2024-08" db="EMBL/GenBank/DDBJ databases">
        <title>Clostridium lapicellarii sp. nov., and Clostridium renhuaiense sp. nov., two species isolated from the mud in a fermentation cellar used for producing sauce-flavour Chinese liquors.</title>
        <authorList>
            <person name="Yang F."/>
            <person name="Wang H."/>
            <person name="Chen L.Q."/>
            <person name="Zhou N."/>
            <person name="Lu J.J."/>
            <person name="Pu X.X."/>
            <person name="Wan B."/>
            <person name="Wang L."/>
            <person name="Liu S.J."/>
        </authorList>
    </citation>
    <scope>NUCLEOTIDE SEQUENCE [LARGE SCALE GENOMIC DNA]</scope>
    <source>
        <strain evidence="9 10">MT-5</strain>
    </source>
</reference>
<dbReference type="Pfam" id="PF03845">
    <property type="entry name" value="Spore_permease"/>
    <property type="match status" value="1"/>
</dbReference>
<dbReference type="RefSeq" id="WP_369704721.1">
    <property type="nucleotide sequence ID" value="NZ_JBGEWD010000010.1"/>
</dbReference>
<comment type="subcellular location">
    <subcellularLocation>
        <location evidence="1">Membrane</location>
        <topology evidence="1">Multi-pass membrane protein</topology>
    </subcellularLocation>
</comment>
<feature type="transmembrane region" description="Helical" evidence="8">
    <location>
        <begin position="301"/>
        <end position="319"/>
    </location>
</feature>
<dbReference type="InterPro" id="IPR004761">
    <property type="entry name" value="Spore_GerAB"/>
</dbReference>
<keyword evidence="5 8" id="KW-0812">Transmembrane</keyword>
<evidence type="ECO:0000256" key="3">
    <source>
        <dbReference type="ARBA" id="ARBA00022448"/>
    </source>
</evidence>
<accession>A0ABV4BRG9</accession>
<feature type="transmembrane region" description="Helical" evidence="8">
    <location>
        <begin position="149"/>
        <end position="170"/>
    </location>
</feature>
<evidence type="ECO:0000256" key="2">
    <source>
        <dbReference type="ARBA" id="ARBA00007998"/>
    </source>
</evidence>
<evidence type="ECO:0000313" key="9">
    <source>
        <dbReference type="EMBL" id="MEY8000832.1"/>
    </source>
</evidence>
<feature type="transmembrane region" description="Helical" evidence="8">
    <location>
        <begin position="42"/>
        <end position="63"/>
    </location>
</feature>
<proteinExistence type="inferred from homology"/>
<keyword evidence="6 8" id="KW-1133">Transmembrane helix</keyword>
<keyword evidence="3" id="KW-0813">Transport</keyword>
<evidence type="ECO:0000256" key="6">
    <source>
        <dbReference type="ARBA" id="ARBA00022989"/>
    </source>
</evidence>
<keyword evidence="7 8" id="KW-0472">Membrane</keyword>